<dbReference type="InterPro" id="IPR002048">
    <property type="entry name" value="EF_hand_dom"/>
</dbReference>
<evidence type="ECO:0000256" key="27">
    <source>
        <dbReference type="ARBA" id="ARBA00068067"/>
    </source>
</evidence>
<evidence type="ECO:0000256" key="20">
    <source>
        <dbReference type="ARBA" id="ARBA00023139"/>
    </source>
</evidence>
<dbReference type="AlphaFoldDB" id="A0A8S1Q9C8"/>
<evidence type="ECO:0000256" key="6">
    <source>
        <dbReference type="ARBA" id="ARBA00022475"/>
    </source>
</evidence>
<keyword evidence="11" id="KW-0479">Metal-binding</keyword>
<evidence type="ECO:0000256" key="7">
    <source>
        <dbReference type="ARBA" id="ARBA00022511"/>
    </source>
</evidence>
<keyword evidence="17" id="KW-0282">Flagellum</keyword>
<dbReference type="GO" id="GO:0020002">
    <property type="term" value="C:host cell plasma membrane"/>
    <property type="evidence" value="ECO:0007669"/>
    <property type="project" value="UniProtKB-SubCell"/>
</dbReference>
<evidence type="ECO:0000256" key="24">
    <source>
        <dbReference type="ARBA" id="ARBA00047899"/>
    </source>
</evidence>
<dbReference type="EMBL" id="CAJJDN010000098">
    <property type="protein sequence ID" value="CAD8111647.1"/>
    <property type="molecule type" value="Genomic_DNA"/>
</dbReference>
<evidence type="ECO:0000256" key="18">
    <source>
        <dbReference type="ARBA" id="ARBA00022870"/>
    </source>
</evidence>
<evidence type="ECO:0000256" key="25">
    <source>
        <dbReference type="ARBA" id="ARBA00048679"/>
    </source>
</evidence>
<feature type="domain" description="EF-hand" evidence="29">
    <location>
        <begin position="356"/>
        <end position="391"/>
    </location>
</feature>
<dbReference type="GO" id="GO:0020005">
    <property type="term" value="C:symbiont-containing vacuole membrane"/>
    <property type="evidence" value="ECO:0007669"/>
    <property type="project" value="UniProtKB-SubCell"/>
</dbReference>
<dbReference type="GO" id="GO:0005509">
    <property type="term" value="F:calcium ion binding"/>
    <property type="evidence" value="ECO:0007669"/>
    <property type="project" value="InterPro"/>
</dbReference>
<evidence type="ECO:0000256" key="8">
    <source>
        <dbReference type="ARBA" id="ARBA00022527"/>
    </source>
</evidence>
<keyword evidence="22" id="KW-0449">Lipoprotein</keyword>
<evidence type="ECO:0000256" key="22">
    <source>
        <dbReference type="ARBA" id="ARBA00023288"/>
    </source>
</evidence>
<dbReference type="GO" id="GO:0004674">
    <property type="term" value="F:protein serine/threonine kinase activity"/>
    <property type="evidence" value="ECO:0007669"/>
    <property type="project" value="UniProtKB-KW"/>
</dbReference>
<evidence type="ECO:0000256" key="1">
    <source>
        <dbReference type="ARBA" id="ARBA00001946"/>
    </source>
</evidence>
<evidence type="ECO:0000256" key="19">
    <source>
        <dbReference type="ARBA" id="ARBA00023069"/>
    </source>
</evidence>
<evidence type="ECO:0000256" key="2">
    <source>
        <dbReference type="ARBA" id="ARBA00004230"/>
    </source>
</evidence>
<dbReference type="GO" id="GO:0031514">
    <property type="term" value="C:motile cilium"/>
    <property type="evidence" value="ECO:0007669"/>
    <property type="project" value="UniProtKB-SubCell"/>
</dbReference>
<evidence type="ECO:0000256" key="21">
    <source>
        <dbReference type="ARBA" id="ARBA00023273"/>
    </source>
</evidence>
<dbReference type="SMART" id="SM00054">
    <property type="entry name" value="EFh"/>
    <property type="match status" value="3"/>
</dbReference>
<sequence>MGQLSLLSLLKKQHQEQKFQELDQQQLEQESNEKIQIKLLDFINLHQNLSIKDVYEILPSKLGIGSQSVVKIGLHKVLGITRAIKIIDKSTVLIGDISTVLHEAEILKQLDHPNVIKILEFYQNSKQIFIVTELCNGGELIDAIVESDKFSEKDTIKLMKQVLQGLNYCHQHKIVHRNINPSDILFDNKDKRDIIKIIDFETSRIFDQNQKMTQRIGTPYYIAPEVLERNYDQKCDIWSCGVLTYILLSRSPPFNGESEAQVLERVKQGKYDLNSQEWNNITNEAKDFISKLMEKDPNKRYNAEQALKHTWITQLKEDIEQSQIERVLKNIKSFKSISKIQFTIYQYIVNQLITQEDKSELIKIFKFLDTNDDGLLSKQELLVGLKMIMNEYEAVEQVGIIMNNLDQNNSGYIDYSEFIAASINRSELLSYDRITNIFKMIDKDCNGLINANDLKLIFGNGQISDQIWIQLIQEINNNKEDINFQDFQGFIHNIIY</sequence>
<keyword evidence="19" id="KW-0969">Cilium</keyword>
<evidence type="ECO:0000256" key="23">
    <source>
        <dbReference type="ARBA" id="ARBA00024334"/>
    </source>
</evidence>
<dbReference type="CDD" id="cd05117">
    <property type="entry name" value="STKc_CAMK"/>
    <property type="match status" value="1"/>
</dbReference>
<evidence type="ECO:0000256" key="9">
    <source>
        <dbReference type="ARBA" id="ARBA00022679"/>
    </source>
</evidence>
<keyword evidence="9" id="KW-0808">Transferase</keyword>
<dbReference type="GO" id="GO:0005886">
    <property type="term" value="C:plasma membrane"/>
    <property type="evidence" value="ECO:0007669"/>
    <property type="project" value="UniProtKB-SubCell"/>
</dbReference>
<keyword evidence="21" id="KW-0966">Cell projection</keyword>
<evidence type="ECO:0000256" key="10">
    <source>
        <dbReference type="ARBA" id="ARBA00022707"/>
    </source>
</evidence>
<dbReference type="InterPro" id="IPR000719">
    <property type="entry name" value="Prot_kinase_dom"/>
</dbReference>
<dbReference type="Proteomes" id="UP000692954">
    <property type="component" value="Unassembled WGS sequence"/>
</dbReference>
<proteinExistence type="inferred from homology"/>
<protein>
    <recommendedName>
        <fullName evidence="27">Calcium-dependent protein kinase 1</fullName>
        <ecNumber evidence="5">2.7.11.1</ecNumber>
    </recommendedName>
</protein>
<dbReference type="FunFam" id="1.10.510.10:FF:000398">
    <property type="entry name" value="Calcium-dependent protein kinase 1"/>
    <property type="match status" value="1"/>
</dbReference>
<organism evidence="30 31">
    <name type="scientific">Paramecium sonneborni</name>
    <dbReference type="NCBI Taxonomy" id="65129"/>
    <lineage>
        <taxon>Eukaryota</taxon>
        <taxon>Sar</taxon>
        <taxon>Alveolata</taxon>
        <taxon>Ciliophora</taxon>
        <taxon>Intramacronucleata</taxon>
        <taxon>Oligohymenophorea</taxon>
        <taxon>Peniculida</taxon>
        <taxon>Parameciidae</taxon>
        <taxon>Paramecium</taxon>
    </lineage>
</organism>
<evidence type="ECO:0000313" key="30">
    <source>
        <dbReference type="EMBL" id="CAD8111647.1"/>
    </source>
</evidence>
<dbReference type="InterPro" id="IPR018247">
    <property type="entry name" value="EF_Hand_1_Ca_BS"/>
</dbReference>
<dbReference type="PANTHER" id="PTHR24349">
    <property type="entry name" value="SERINE/THREONINE-PROTEIN KINASE"/>
    <property type="match status" value="1"/>
</dbReference>
<keyword evidence="20" id="KW-0564">Palmitate</keyword>
<evidence type="ECO:0000256" key="13">
    <source>
        <dbReference type="ARBA" id="ARBA00022741"/>
    </source>
</evidence>
<comment type="cofactor">
    <cofactor evidence="1">
        <name>Mg(2+)</name>
        <dbReference type="ChEBI" id="CHEBI:18420"/>
    </cofactor>
</comment>
<evidence type="ECO:0000313" key="31">
    <source>
        <dbReference type="Proteomes" id="UP000692954"/>
    </source>
</evidence>
<dbReference type="PROSITE" id="PS00018">
    <property type="entry name" value="EF_HAND_1"/>
    <property type="match status" value="3"/>
</dbReference>
<keyword evidence="13" id="KW-0547">Nucleotide-binding</keyword>
<keyword evidence="18" id="KW-1043">Host membrane</keyword>
<comment type="caution">
    <text evidence="30">The sequence shown here is derived from an EMBL/GenBank/DDBJ whole genome shotgun (WGS) entry which is preliminary data.</text>
</comment>
<feature type="domain" description="EF-hand" evidence="29">
    <location>
        <begin position="393"/>
        <end position="428"/>
    </location>
</feature>
<evidence type="ECO:0000256" key="11">
    <source>
        <dbReference type="ARBA" id="ARBA00022723"/>
    </source>
</evidence>
<evidence type="ECO:0000256" key="4">
    <source>
        <dbReference type="ARBA" id="ARBA00004425"/>
    </source>
</evidence>
<dbReference type="PROSITE" id="PS50011">
    <property type="entry name" value="PROTEIN_KINASE_DOM"/>
    <property type="match status" value="1"/>
</dbReference>
<gene>
    <name evidence="30" type="ORF">PSON_ATCC_30995.1.T0980179</name>
</gene>
<evidence type="ECO:0000256" key="26">
    <source>
        <dbReference type="ARBA" id="ARBA00060437"/>
    </source>
</evidence>
<dbReference type="OrthoDB" id="443860at2759"/>
<dbReference type="Pfam" id="PF00069">
    <property type="entry name" value="Pkinase"/>
    <property type="match status" value="1"/>
</dbReference>
<dbReference type="CDD" id="cd00051">
    <property type="entry name" value="EFh"/>
    <property type="match status" value="1"/>
</dbReference>
<dbReference type="Pfam" id="PF13499">
    <property type="entry name" value="EF-hand_7"/>
    <property type="match status" value="1"/>
</dbReference>
<comment type="similarity">
    <text evidence="23">Belongs to the protein kinase superfamily. Ser/Thr protein kinase family. CDPK subfamily.</text>
</comment>
<evidence type="ECO:0000259" key="29">
    <source>
        <dbReference type="PROSITE" id="PS50222"/>
    </source>
</evidence>
<keyword evidence="15" id="KW-0106">Calcium</keyword>
<feature type="domain" description="EF-hand" evidence="29">
    <location>
        <begin position="429"/>
        <end position="464"/>
    </location>
</feature>
<evidence type="ECO:0000256" key="12">
    <source>
        <dbReference type="ARBA" id="ARBA00022737"/>
    </source>
</evidence>
<evidence type="ECO:0000256" key="15">
    <source>
        <dbReference type="ARBA" id="ARBA00022837"/>
    </source>
</evidence>
<evidence type="ECO:0000256" key="14">
    <source>
        <dbReference type="ARBA" id="ARBA00022777"/>
    </source>
</evidence>
<evidence type="ECO:0000256" key="16">
    <source>
        <dbReference type="ARBA" id="ARBA00022840"/>
    </source>
</evidence>
<keyword evidence="18" id="KW-0472">Membrane</keyword>
<comment type="catalytic activity">
    <reaction evidence="25">
        <text>L-seryl-[protein] + ATP = O-phospho-L-seryl-[protein] + ADP + H(+)</text>
        <dbReference type="Rhea" id="RHEA:17989"/>
        <dbReference type="Rhea" id="RHEA-COMP:9863"/>
        <dbReference type="Rhea" id="RHEA-COMP:11604"/>
        <dbReference type="ChEBI" id="CHEBI:15378"/>
        <dbReference type="ChEBI" id="CHEBI:29999"/>
        <dbReference type="ChEBI" id="CHEBI:30616"/>
        <dbReference type="ChEBI" id="CHEBI:83421"/>
        <dbReference type="ChEBI" id="CHEBI:456216"/>
        <dbReference type="EC" id="2.7.11.1"/>
    </reaction>
</comment>
<feature type="domain" description="Protein kinase" evidence="28">
    <location>
        <begin position="56"/>
        <end position="312"/>
    </location>
</feature>
<dbReference type="GO" id="GO:0005524">
    <property type="term" value="F:ATP binding"/>
    <property type="evidence" value="ECO:0007669"/>
    <property type="project" value="UniProtKB-KW"/>
</dbReference>
<comment type="catalytic activity">
    <reaction evidence="24">
        <text>L-threonyl-[protein] + ATP = O-phospho-L-threonyl-[protein] + ADP + H(+)</text>
        <dbReference type="Rhea" id="RHEA:46608"/>
        <dbReference type="Rhea" id="RHEA-COMP:11060"/>
        <dbReference type="Rhea" id="RHEA-COMP:11605"/>
        <dbReference type="ChEBI" id="CHEBI:15378"/>
        <dbReference type="ChEBI" id="CHEBI:30013"/>
        <dbReference type="ChEBI" id="CHEBI:30616"/>
        <dbReference type="ChEBI" id="CHEBI:61977"/>
        <dbReference type="ChEBI" id="CHEBI:456216"/>
        <dbReference type="EC" id="2.7.11.1"/>
    </reaction>
</comment>
<evidence type="ECO:0000256" key="5">
    <source>
        <dbReference type="ARBA" id="ARBA00012513"/>
    </source>
</evidence>
<keyword evidence="6" id="KW-1003">Cell membrane</keyword>
<dbReference type="FunFam" id="3.30.200.20:FF:000315">
    <property type="entry name" value="Calcium-dependent protein kinase 3"/>
    <property type="match status" value="1"/>
</dbReference>
<evidence type="ECO:0000259" key="28">
    <source>
        <dbReference type="PROSITE" id="PS50011"/>
    </source>
</evidence>
<keyword evidence="7" id="KW-1032">Host cell membrane</keyword>
<keyword evidence="12" id="KW-0677">Repeat</keyword>
<accession>A0A8S1Q9C8</accession>
<keyword evidence="16" id="KW-0067">ATP-binding</keyword>
<evidence type="ECO:0000256" key="3">
    <source>
        <dbReference type="ARBA" id="ARBA00004342"/>
    </source>
</evidence>
<comment type="subcellular location">
    <subcellularLocation>
        <location evidence="3">Cell membrane</location>
        <topology evidence="3">Lipid-anchor</topology>
        <orientation evidence="3">Cytoplasmic side</orientation>
    </subcellularLocation>
    <subcellularLocation>
        <location evidence="2">Cell projection</location>
        <location evidence="2">Cilium</location>
        <location evidence="2">Flagellum</location>
    </subcellularLocation>
    <subcellularLocation>
        <location evidence="4">Host cell membrane</location>
        <topology evidence="4">Lipid-anchor</topology>
    </subcellularLocation>
    <subcellularLocation>
        <location evidence="26">Parasitophorous vacuole membrane</location>
        <topology evidence="26">Lipid-anchor</topology>
    </subcellularLocation>
</comment>
<reference evidence="30" key="1">
    <citation type="submission" date="2021-01" db="EMBL/GenBank/DDBJ databases">
        <authorList>
            <consortium name="Genoscope - CEA"/>
            <person name="William W."/>
        </authorList>
    </citation>
    <scope>NUCLEOTIDE SEQUENCE</scope>
</reference>
<keyword evidence="31" id="KW-1185">Reference proteome</keyword>
<dbReference type="EC" id="2.7.11.1" evidence="5"/>
<evidence type="ECO:0000256" key="17">
    <source>
        <dbReference type="ARBA" id="ARBA00022846"/>
    </source>
</evidence>
<keyword evidence="14" id="KW-0418">Kinase</keyword>
<dbReference type="PROSITE" id="PS50222">
    <property type="entry name" value="EF_HAND_2"/>
    <property type="match status" value="3"/>
</dbReference>
<keyword evidence="8" id="KW-0723">Serine/threonine-protein kinase</keyword>
<keyword evidence="10" id="KW-0519">Myristate</keyword>
<dbReference type="InterPro" id="IPR050205">
    <property type="entry name" value="CDPK_Ser/Thr_kinases"/>
</dbReference>
<name>A0A8S1Q9C8_9CILI</name>